<evidence type="ECO:0000256" key="2">
    <source>
        <dbReference type="ARBA" id="ARBA00022553"/>
    </source>
</evidence>
<keyword evidence="6" id="KW-1185">Reference proteome</keyword>
<dbReference type="Pfam" id="PF03088">
    <property type="entry name" value="Str_synth"/>
    <property type="match status" value="1"/>
</dbReference>
<evidence type="ECO:0000259" key="4">
    <source>
        <dbReference type="Pfam" id="PF03088"/>
    </source>
</evidence>
<accession>Q1N669</accession>
<name>Q1N669_9GAMM</name>
<comment type="caution">
    <text evidence="5">The sequence shown here is derived from an EMBL/GenBank/DDBJ whole genome shotgun (WGS) entry which is preliminary data.</text>
</comment>
<evidence type="ECO:0000256" key="1">
    <source>
        <dbReference type="ARBA" id="ARBA00009191"/>
    </source>
</evidence>
<dbReference type="HOGENOM" id="CLU_023267_0_1_6"/>
<dbReference type="RefSeq" id="WP_007017144.1">
    <property type="nucleotide sequence ID" value="NZ_CH724113.1"/>
</dbReference>
<gene>
    <name evidence="5" type="ORF">RED65_10034</name>
</gene>
<dbReference type="GO" id="GO:0016787">
    <property type="term" value="F:hydrolase activity"/>
    <property type="evidence" value="ECO:0007669"/>
    <property type="project" value="TreeGrafter"/>
</dbReference>
<keyword evidence="3" id="KW-0325">Glycoprotein</keyword>
<evidence type="ECO:0000313" key="6">
    <source>
        <dbReference type="Proteomes" id="UP000004263"/>
    </source>
</evidence>
<evidence type="ECO:0000313" key="5">
    <source>
        <dbReference type="EMBL" id="EAT13723.1"/>
    </source>
</evidence>
<sequence>MKKLFILSSLIIVAVYLLAWPVEIEPVAWKAPDNPGYTGSFTKNQALSQIHRLELNGEIGPEDVAIDASGMPVFGVLGGDIMRLNSNGEYESLVNTGGRPLGIEYDTQGNLWIADAYIGLLKLTPEGNLETVLTHVGDSPIRYADDLDITASGKVYLSDASTKFHAKHYGTYAASLLDINEHGGHGRVIEYDTNTKQAMVILDGLNFANGVAVSHDEEWVLVNETAKYRVLKIGIAEHNRQHQQVVIDNLPSFPDNINPGSNSLYWVGLVSPRSAPLDALSEYPYLRKVVQRLPAFMRPKAKHYGHLIAINDQGKVVHDLQDPLGMYGHVTGAAEAGEVLYVSSLHETALGKTVNLNQSKQTLIEPQTP</sequence>
<proteinExistence type="inferred from homology"/>
<keyword evidence="2" id="KW-0597">Phosphoprotein</keyword>
<dbReference type="InterPro" id="IPR018119">
    <property type="entry name" value="Strictosidine_synth_cons-reg"/>
</dbReference>
<protein>
    <recommendedName>
        <fullName evidence="4">Strictosidine synthase conserved region domain-containing protein</fullName>
    </recommendedName>
</protein>
<dbReference type="PANTHER" id="PTHR10426:SF88">
    <property type="entry name" value="ADIPOCYTE PLASMA MEMBRANE-ASSOCIATED PROTEIN HEMOMUCIN-RELATED"/>
    <property type="match status" value="1"/>
</dbReference>
<dbReference type="Proteomes" id="UP000004263">
    <property type="component" value="Unassembled WGS sequence"/>
</dbReference>
<dbReference type="PANTHER" id="PTHR10426">
    <property type="entry name" value="STRICTOSIDINE SYNTHASE-RELATED"/>
    <property type="match status" value="1"/>
</dbReference>
<dbReference type="AlphaFoldDB" id="Q1N669"/>
<reference evidence="5 6" key="1">
    <citation type="submission" date="2006-03" db="EMBL/GenBank/DDBJ databases">
        <authorList>
            <person name="Pinhassi J."/>
            <person name="Pedros-Alio C."/>
            <person name="Ferriera S."/>
            <person name="Johnson J."/>
            <person name="Kravitz S."/>
            <person name="Halpern A."/>
            <person name="Remington K."/>
            <person name="Beeson K."/>
            <person name="Tran B."/>
            <person name="Rogers Y.-H."/>
            <person name="Friedman R."/>
            <person name="Venter J.C."/>
        </authorList>
    </citation>
    <scope>NUCLEOTIDE SEQUENCE [LARGE SCALE GENOMIC DNA]</scope>
    <source>
        <strain evidence="5 6">RED65</strain>
    </source>
</reference>
<organism evidence="5 6">
    <name type="scientific">Bermanella marisrubri</name>
    <dbReference type="NCBI Taxonomy" id="207949"/>
    <lineage>
        <taxon>Bacteria</taxon>
        <taxon>Pseudomonadati</taxon>
        <taxon>Pseudomonadota</taxon>
        <taxon>Gammaproteobacteria</taxon>
        <taxon>Oceanospirillales</taxon>
        <taxon>Oceanospirillaceae</taxon>
        <taxon>Bermanella</taxon>
    </lineage>
</organism>
<dbReference type="STRING" id="207949.RED65_10034"/>
<comment type="similarity">
    <text evidence="1">Belongs to the strictosidine synthase family.</text>
</comment>
<dbReference type="Pfam" id="PF20067">
    <property type="entry name" value="SSL_N"/>
    <property type="match status" value="1"/>
</dbReference>
<feature type="domain" description="Strictosidine synthase conserved region" evidence="4">
    <location>
        <begin position="145"/>
        <end position="234"/>
    </location>
</feature>
<dbReference type="GO" id="GO:0012505">
    <property type="term" value="C:endomembrane system"/>
    <property type="evidence" value="ECO:0007669"/>
    <property type="project" value="TreeGrafter"/>
</dbReference>
<dbReference type="InterPro" id="IPR011042">
    <property type="entry name" value="6-blade_b-propeller_TolB-like"/>
</dbReference>
<dbReference type="Gene3D" id="2.120.10.30">
    <property type="entry name" value="TolB, C-terminal domain"/>
    <property type="match status" value="1"/>
</dbReference>
<dbReference type="OrthoDB" id="9775406at2"/>
<evidence type="ECO:0000256" key="3">
    <source>
        <dbReference type="ARBA" id="ARBA00023180"/>
    </source>
</evidence>
<dbReference type="SUPFAM" id="SSF63829">
    <property type="entry name" value="Calcium-dependent phosphotriesterase"/>
    <property type="match status" value="1"/>
</dbReference>
<dbReference type="EMBL" id="AAQH01000001">
    <property type="protein sequence ID" value="EAT13723.1"/>
    <property type="molecule type" value="Genomic_DNA"/>
</dbReference>